<feature type="region of interest" description="Disordered" evidence="5">
    <location>
        <begin position="282"/>
        <end position="344"/>
    </location>
</feature>
<keyword evidence="2 6" id="KW-0489">Methyltransferase</keyword>
<dbReference type="GO" id="GO:0071424">
    <property type="term" value="F:rRNA (cytosine-N4-)-methyltransferase activity"/>
    <property type="evidence" value="ECO:0007669"/>
    <property type="project" value="TreeGrafter"/>
</dbReference>
<protein>
    <submittedName>
        <fullName evidence="6">MraW methylase family-domain-containing protein</fullName>
    </submittedName>
</protein>
<sequence length="344" mass="37723">MLDEVMERLKPADGEVYCDATFGAGGYTRAILDAANCTVLALDRDPGSIKRAETLAAGSYGQRLRPIHGRFGNMQSLVETHTELRAPCLDGIVFDVGVSSMQIDDAMRGFSYRFDGPLDMRMNSAGDAATAADLVNGLDAESLARIITTFGGEKHARRIARAVEAARVTKPILRTQQLTDIVLEAHHCSLRIEVNDELGELRQGLIAAEHLLKPGGRLVAVTFHSLEERAVKDFLYRCSGRRPVTGKTHDRAQRKKGRSRKEQAAMEASSIELMEESWMADSEHHRALSSTKDAEAEEGGASFTLVERRVVRPSSTEADRNSRSKSACLRAAIRTHAPPLAPRM</sequence>
<dbReference type="Pfam" id="PF01795">
    <property type="entry name" value="Methyltransf_5"/>
    <property type="match status" value="1"/>
</dbReference>
<name>A0A4P9XTV1_9FUNG</name>
<feature type="region of interest" description="Disordered" evidence="5">
    <location>
        <begin position="242"/>
        <end position="265"/>
    </location>
</feature>
<evidence type="ECO:0000256" key="4">
    <source>
        <dbReference type="ARBA" id="ARBA00022691"/>
    </source>
</evidence>
<dbReference type="PANTHER" id="PTHR11265">
    <property type="entry name" value="S-ADENOSYL-METHYLTRANSFERASE MRAW"/>
    <property type="match status" value="1"/>
</dbReference>
<keyword evidence="4" id="KW-0949">S-adenosyl-L-methionine</keyword>
<dbReference type="InterPro" id="IPR029063">
    <property type="entry name" value="SAM-dependent_MTases_sf"/>
</dbReference>
<dbReference type="Proteomes" id="UP000271241">
    <property type="component" value="Unassembled WGS sequence"/>
</dbReference>
<dbReference type="HAMAP" id="MF_01007">
    <property type="entry name" value="16SrRNA_methyltr_H"/>
    <property type="match status" value="1"/>
</dbReference>
<evidence type="ECO:0000313" key="6">
    <source>
        <dbReference type="EMBL" id="RKP09618.1"/>
    </source>
</evidence>
<dbReference type="AlphaFoldDB" id="A0A4P9XTV1"/>
<dbReference type="PANTHER" id="PTHR11265:SF0">
    <property type="entry name" value="12S RRNA N4-METHYLCYTIDINE METHYLTRANSFERASE"/>
    <property type="match status" value="1"/>
</dbReference>
<dbReference type="OrthoDB" id="16290at2759"/>
<dbReference type="InterPro" id="IPR002903">
    <property type="entry name" value="RsmH"/>
</dbReference>
<keyword evidence="3" id="KW-0808">Transferase</keyword>
<dbReference type="Gene3D" id="3.40.50.150">
    <property type="entry name" value="Vaccinia Virus protein VP39"/>
    <property type="match status" value="1"/>
</dbReference>
<evidence type="ECO:0000313" key="7">
    <source>
        <dbReference type="Proteomes" id="UP000271241"/>
    </source>
</evidence>
<proteinExistence type="inferred from homology"/>
<dbReference type="InterPro" id="IPR023397">
    <property type="entry name" value="SAM-dep_MeTrfase_MraW_recog"/>
</dbReference>
<dbReference type="SUPFAM" id="SSF53335">
    <property type="entry name" value="S-adenosyl-L-methionine-dependent methyltransferases"/>
    <property type="match status" value="1"/>
</dbReference>
<keyword evidence="7" id="KW-1185">Reference proteome</keyword>
<dbReference type="SUPFAM" id="SSF81799">
    <property type="entry name" value="Putative methyltransferase TM0872, insert domain"/>
    <property type="match status" value="1"/>
</dbReference>
<organism evidence="6 7">
    <name type="scientific">Thamnocephalis sphaerospora</name>
    <dbReference type="NCBI Taxonomy" id="78915"/>
    <lineage>
        <taxon>Eukaryota</taxon>
        <taxon>Fungi</taxon>
        <taxon>Fungi incertae sedis</taxon>
        <taxon>Zoopagomycota</taxon>
        <taxon>Zoopagomycotina</taxon>
        <taxon>Zoopagomycetes</taxon>
        <taxon>Zoopagales</taxon>
        <taxon>Sigmoideomycetaceae</taxon>
        <taxon>Thamnocephalis</taxon>
    </lineage>
</organism>
<evidence type="ECO:0000256" key="5">
    <source>
        <dbReference type="SAM" id="MobiDB-lite"/>
    </source>
</evidence>
<dbReference type="STRING" id="78915.A0A4P9XTV1"/>
<dbReference type="GO" id="GO:0070475">
    <property type="term" value="P:rRNA base methylation"/>
    <property type="evidence" value="ECO:0007669"/>
    <property type="project" value="TreeGrafter"/>
</dbReference>
<dbReference type="NCBIfam" id="TIGR00006">
    <property type="entry name" value="16S rRNA (cytosine(1402)-N(4))-methyltransferase RsmH"/>
    <property type="match status" value="1"/>
</dbReference>
<evidence type="ECO:0000256" key="2">
    <source>
        <dbReference type="ARBA" id="ARBA00022603"/>
    </source>
</evidence>
<evidence type="ECO:0000256" key="3">
    <source>
        <dbReference type="ARBA" id="ARBA00022679"/>
    </source>
</evidence>
<comment type="similarity">
    <text evidence="1">Belongs to the methyltransferase superfamily. RsmH family.</text>
</comment>
<dbReference type="PIRSF" id="PIRSF004486">
    <property type="entry name" value="MraW"/>
    <property type="match status" value="1"/>
</dbReference>
<reference evidence="7" key="1">
    <citation type="journal article" date="2018" name="Nat. Microbiol.">
        <title>Leveraging single-cell genomics to expand the fungal tree of life.</title>
        <authorList>
            <person name="Ahrendt S.R."/>
            <person name="Quandt C.A."/>
            <person name="Ciobanu D."/>
            <person name="Clum A."/>
            <person name="Salamov A."/>
            <person name="Andreopoulos B."/>
            <person name="Cheng J.F."/>
            <person name="Woyke T."/>
            <person name="Pelin A."/>
            <person name="Henrissat B."/>
            <person name="Reynolds N.K."/>
            <person name="Benny G.L."/>
            <person name="Smith M.E."/>
            <person name="James T.Y."/>
            <person name="Grigoriev I.V."/>
        </authorList>
    </citation>
    <scope>NUCLEOTIDE SEQUENCE [LARGE SCALE GENOMIC DNA]</scope>
    <source>
        <strain evidence="7">RSA 1356</strain>
    </source>
</reference>
<dbReference type="Gene3D" id="1.10.150.170">
    <property type="entry name" value="Putative methyltransferase TM0872, insert domain"/>
    <property type="match status" value="1"/>
</dbReference>
<evidence type="ECO:0000256" key="1">
    <source>
        <dbReference type="ARBA" id="ARBA00010396"/>
    </source>
</evidence>
<dbReference type="EMBL" id="KZ992500">
    <property type="protein sequence ID" value="RKP09618.1"/>
    <property type="molecule type" value="Genomic_DNA"/>
</dbReference>
<accession>A0A4P9XTV1</accession>
<gene>
    <name evidence="6" type="ORF">THASP1DRAFT_28594</name>
</gene>
<dbReference type="CDD" id="cd02440">
    <property type="entry name" value="AdoMet_MTases"/>
    <property type="match status" value="1"/>
</dbReference>